<gene>
    <name evidence="1" type="ORF">MGAL_10B070615</name>
</gene>
<organism evidence="1 2">
    <name type="scientific">Mytilus galloprovincialis</name>
    <name type="common">Mediterranean mussel</name>
    <dbReference type="NCBI Taxonomy" id="29158"/>
    <lineage>
        <taxon>Eukaryota</taxon>
        <taxon>Metazoa</taxon>
        <taxon>Spiralia</taxon>
        <taxon>Lophotrochozoa</taxon>
        <taxon>Mollusca</taxon>
        <taxon>Bivalvia</taxon>
        <taxon>Autobranchia</taxon>
        <taxon>Pteriomorphia</taxon>
        <taxon>Mytilida</taxon>
        <taxon>Mytiloidea</taxon>
        <taxon>Mytilidae</taxon>
        <taxon>Mytilinae</taxon>
        <taxon>Mytilus</taxon>
    </lineage>
</organism>
<evidence type="ECO:0000313" key="1">
    <source>
        <dbReference type="EMBL" id="VDH95799.1"/>
    </source>
</evidence>
<dbReference type="EMBL" id="UYJE01000725">
    <property type="protein sequence ID" value="VDH95799.1"/>
    <property type="molecule type" value="Genomic_DNA"/>
</dbReference>
<keyword evidence="2" id="KW-1185">Reference proteome</keyword>
<dbReference type="Proteomes" id="UP000596742">
    <property type="component" value="Unassembled WGS sequence"/>
</dbReference>
<accession>A0A8B6BVK4</accession>
<name>A0A8B6BVK4_MYTGA</name>
<dbReference type="OrthoDB" id="6134084at2759"/>
<comment type="caution">
    <text evidence="1">The sequence shown here is derived from an EMBL/GenBank/DDBJ whole genome shotgun (WGS) entry which is preliminary data.</text>
</comment>
<reference evidence="1" key="1">
    <citation type="submission" date="2018-11" db="EMBL/GenBank/DDBJ databases">
        <authorList>
            <person name="Alioto T."/>
            <person name="Alioto T."/>
        </authorList>
    </citation>
    <scope>NUCLEOTIDE SEQUENCE</scope>
</reference>
<proteinExistence type="predicted"/>
<evidence type="ECO:0000313" key="2">
    <source>
        <dbReference type="Proteomes" id="UP000596742"/>
    </source>
</evidence>
<protein>
    <submittedName>
        <fullName evidence="1">Uncharacterized protein</fullName>
    </submittedName>
</protein>
<dbReference type="AlphaFoldDB" id="A0A8B6BVK4"/>
<sequence>MLDTASLNKNMKTYINQVILQSLGNSVRETVRAIVKKEFKKLINNSSVPTSETGSNQTRDPDWIPIFIACPGNKRSVYRSWLTPAPFDESLEISLKTCEKDHKRRSIIDRWNWDADDLIDQVRVDLYKDSQVDAMFLFDGKGSSNVSWFSKERLIKSTYKDLSRTAKINFFSMAGLYDIDRHFYINSANGGCPNDFGWFQIIDSRLRHGTSGCTFDHLYGREYPYFMYATRNKAGHYDKEGDFGFADMMVTSVKKIK</sequence>